<accession>W9PTY5</accession>
<evidence type="ECO:0000313" key="2">
    <source>
        <dbReference type="EMBL" id="EXA43185.1"/>
    </source>
</evidence>
<keyword evidence="1" id="KW-0732">Signal</keyword>
<dbReference type="Proteomes" id="UP000030751">
    <property type="component" value="Unassembled WGS sequence"/>
</dbReference>
<dbReference type="AlphaFoldDB" id="W9PTY5"/>
<feature type="chain" id="PRO_5004931526" evidence="1">
    <location>
        <begin position="22"/>
        <end position="211"/>
    </location>
</feature>
<sequence length="211" mass="23086">MQTFNILFITLATAVAGVTSSSSCPPFPASMTPFSYGFKEPKPPAIKPEYQAHFVQHKWNGELSHITAGFIQNSPSKGFVRADEAFDGVLASSTFDYSNVTKLGLVDNTLITYDPKKAKPSVWRGYVNSNYPILNKSVLIDNGAVFEGFVKRDFTPTPVAAWSIMYQNAIPVTVFVNECGVIVGYDYFAPQLRTVLDSHAMKLKLGGVSVS</sequence>
<reference evidence="2" key="1">
    <citation type="submission" date="2011-10" db="EMBL/GenBank/DDBJ databases">
        <title>The Genome Sequence of Fusarium oxysporum HDV247.</title>
        <authorList>
            <consortium name="The Broad Institute Genome Sequencing Platform"/>
            <person name="Ma L.-J."/>
            <person name="Gale L.R."/>
            <person name="Schwartz D.C."/>
            <person name="Zhou S."/>
            <person name="Corby-Kistler H."/>
            <person name="Young S.K."/>
            <person name="Zeng Q."/>
            <person name="Gargeya S."/>
            <person name="Fitzgerald M."/>
            <person name="Haas B."/>
            <person name="Abouelleil A."/>
            <person name="Alvarado L."/>
            <person name="Arachchi H.M."/>
            <person name="Berlin A."/>
            <person name="Brown A."/>
            <person name="Chapman S.B."/>
            <person name="Chen Z."/>
            <person name="Dunbar C."/>
            <person name="Freedman E."/>
            <person name="Gearin G."/>
            <person name="Goldberg J."/>
            <person name="Griggs A."/>
            <person name="Gujja S."/>
            <person name="Heiman D."/>
            <person name="Howarth C."/>
            <person name="Larson L."/>
            <person name="Lui A."/>
            <person name="MacDonald P.J.P."/>
            <person name="Montmayeur A."/>
            <person name="Murphy C."/>
            <person name="Neiman D."/>
            <person name="Pearson M."/>
            <person name="Priest M."/>
            <person name="Roberts A."/>
            <person name="Saif S."/>
            <person name="Shea T."/>
            <person name="Shenoy N."/>
            <person name="Sisk P."/>
            <person name="Stolte C."/>
            <person name="Sykes S."/>
            <person name="Wortman J."/>
            <person name="Nusbaum C."/>
            <person name="Birren B."/>
        </authorList>
    </citation>
    <scope>NUCLEOTIDE SEQUENCE [LARGE SCALE GENOMIC DNA]</scope>
    <source>
        <strain evidence="2">HDV247</strain>
    </source>
</reference>
<proteinExistence type="predicted"/>
<protein>
    <submittedName>
        <fullName evidence="2">Uncharacterized protein</fullName>
    </submittedName>
</protein>
<evidence type="ECO:0000256" key="1">
    <source>
        <dbReference type="SAM" id="SignalP"/>
    </source>
</evidence>
<dbReference type="OrthoDB" id="3535343at2759"/>
<dbReference type="EMBL" id="JH650972">
    <property type="protein sequence ID" value="EXA43185.1"/>
    <property type="molecule type" value="Genomic_DNA"/>
</dbReference>
<dbReference type="HOGENOM" id="CLU_108575_1_0_1"/>
<feature type="signal peptide" evidence="1">
    <location>
        <begin position="1"/>
        <end position="21"/>
    </location>
</feature>
<organism evidence="2">
    <name type="scientific">Fusarium oxysporum f. sp. pisi HDV247</name>
    <dbReference type="NCBI Taxonomy" id="1080344"/>
    <lineage>
        <taxon>Eukaryota</taxon>
        <taxon>Fungi</taxon>
        <taxon>Dikarya</taxon>
        <taxon>Ascomycota</taxon>
        <taxon>Pezizomycotina</taxon>
        <taxon>Sordariomycetes</taxon>
        <taxon>Hypocreomycetidae</taxon>
        <taxon>Hypocreales</taxon>
        <taxon>Nectriaceae</taxon>
        <taxon>Fusarium</taxon>
        <taxon>Fusarium oxysporum species complex</taxon>
    </lineage>
</organism>
<reference evidence="2" key="2">
    <citation type="submission" date="2012-05" db="EMBL/GenBank/DDBJ databases">
        <title>Annotation of the Genome Sequence of Fusarium oxysporum HDV247.</title>
        <authorList>
            <consortium name="The Broad Institute Genomics Platform"/>
            <person name="Ma L.-J."/>
            <person name="Corby-Kistler H."/>
            <person name="Broz K."/>
            <person name="Gale L.R."/>
            <person name="Jonkers W."/>
            <person name="O'Donnell K."/>
            <person name="Ploetz R."/>
            <person name="Steinberg C."/>
            <person name="Schwartz D.C."/>
            <person name="VanEtten H."/>
            <person name="Zhou S."/>
            <person name="Young S.K."/>
            <person name="Zeng Q."/>
            <person name="Gargeya S."/>
            <person name="Fitzgerald M."/>
            <person name="Abouelleil A."/>
            <person name="Alvarado L."/>
            <person name="Chapman S.B."/>
            <person name="Gainer-Dewar J."/>
            <person name="Goldberg J."/>
            <person name="Griggs A."/>
            <person name="Gujja S."/>
            <person name="Hansen M."/>
            <person name="Howarth C."/>
            <person name="Imamovic A."/>
            <person name="Ireland A."/>
            <person name="Larimer J."/>
            <person name="McCowan C."/>
            <person name="Murphy C."/>
            <person name="Pearson M."/>
            <person name="Poon T.W."/>
            <person name="Priest M."/>
            <person name="Roberts A."/>
            <person name="Saif S."/>
            <person name="Shea T."/>
            <person name="Sykes S."/>
            <person name="Wortman J."/>
            <person name="Nusbaum C."/>
            <person name="Birren B."/>
        </authorList>
    </citation>
    <scope>NUCLEOTIDE SEQUENCE</scope>
    <source>
        <strain evidence="2">HDV247</strain>
    </source>
</reference>
<name>W9PTY5_FUSOX</name>
<gene>
    <name evidence="2" type="ORF">FOVG_08205</name>
</gene>